<comment type="caution">
    <text evidence="1">The sequence shown here is derived from an EMBL/GenBank/DDBJ whole genome shotgun (WGS) entry which is preliminary data.</text>
</comment>
<name>A0A6L9MMC4_9HYPH</name>
<organism evidence="1 2">
    <name type="scientific">Aurantimonas aggregata</name>
    <dbReference type="NCBI Taxonomy" id="2047720"/>
    <lineage>
        <taxon>Bacteria</taxon>
        <taxon>Pseudomonadati</taxon>
        <taxon>Pseudomonadota</taxon>
        <taxon>Alphaproteobacteria</taxon>
        <taxon>Hyphomicrobiales</taxon>
        <taxon>Aurantimonadaceae</taxon>
        <taxon>Aurantimonas</taxon>
    </lineage>
</organism>
<sequence length="236" mass="27296">MRHWAFDKDITKELSAACSTAGIPASRMRKGGLPHIATIRRWRTTDPQFDARLEAASGAQPKVYDWEQVRRELLAGHSLSGLHKQVPNMPMWYEIAARGRAEPAWYAPIREALVERERERLRRRAERKSDLLCRLHRGETLAEMLSRGLIGRSLLVKWRAGDADFDSAIRTTIADRQAVEAARTAAATEAKRTQRFFQREQARQRRLGKRGPPWIRFMPPPRKPFHERILGRLEMT</sequence>
<evidence type="ECO:0000313" key="2">
    <source>
        <dbReference type="Proteomes" id="UP000476332"/>
    </source>
</evidence>
<keyword evidence="2" id="KW-1185">Reference proteome</keyword>
<dbReference type="AlphaFoldDB" id="A0A6L9MMC4"/>
<dbReference type="RefSeq" id="WP_163045851.1">
    <property type="nucleotide sequence ID" value="NZ_JAAAMJ010000024.1"/>
</dbReference>
<evidence type="ECO:0000313" key="1">
    <source>
        <dbReference type="EMBL" id="NDV88999.1"/>
    </source>
</evidence>
<dbReference type="Proteomes" id="UP000476332">
    <property type="component" value="Unassembled WGS sequence"/>
</dbReference>
<gene>
    <name evidence="1" type="ORF">GTW51_20175</name>
</gene>
<reference evidence="1 2" key="1">
    <citation type="submission" date="2020-01" db="EMBL/GenBank/DDBJ databases">
        <title>Genomes of bacteria type strains.</title>
        <authorList>
            <person name="Chen J."/>
            <person name="Zhu S."/>
            <person name="Chen J."/>
        </authorList>
    </citation>
    <scope>NUCLEOTIDE SEQUENCE [LARGE SCALE GENOMIC DNA]</scope>
    <source>
        <strain evidence="1 2">KCTC 52919</strain>
    </source>
</reference>
<dbReference type="EMBL" id="JAAAMJ010000024">
    <property type="protein sequence ID" value="NDV88999.1"/>
    <property type="molecule type" value="Genomic_DNA"/>
</dbReference>
<accession>A0A6L9MMC4</accession>
<proteinExistence type="predicted"/>
<protein>
    <submittedName>
        <fullName evidence="1">Uncharacterized protein</fullName>
    </submittedName>
</protein>